<comment type="caution">
    <text evidence="7">The sequence shown here is derived from an EMBL/GenBank/DDBJ whole genome shotgun (WGS) entry which is preliminary data.</text>
</comment>
<feature type="transmembrane region" description="Helical" evidence="6">
    <location>
        <begin position="84"/>
        <end position="105"/>
    </location>
</feature>
<keyword evidence="2" id="KW-1003">Cell membrane</keyword>
<dbReference type="InterPro" id="IPR036259">
    <property type="entry name" value="MFS_trans_sf"/>
</dbReference>
<keyword evidence="8" id="KW-1185">Reference proteome</keyword>
<accession>A0ABT8IWU2</accession>
<feature type="transmembrane region" description="Helical" evidence="6">
    <location>
        <begin position="258"/>
        <end position="280"/>
    </location>
</feature>
<name>A0ABT8IWU2_9MICO</name>
<dbReference type="SUPFAM" id="SSF103473">
    <property type="entry name" value="MFS general substrate transporter"/>
    <property type="match status" value="1"/>
</dbReference>
<organism evidence="7 8">
    <name type="scientific">Leifsonia virtsii</name>
    <dbReference type="NCBI Taxonomy" id="3035915"/>
    <lineage>
        <taxon>Bacteria</taxon>
        <taxon>Bacillati</taxon>
        <taxon>Actinomycetota</taxon>
        <taxon>Actinomycetes</taxon>
        <taxon>Micrococcales</taxon>
        <taxon>Microbacteriaceae</taxon>
        <taxon>Leifsonia</taxon>
    </lineage>
</organism>
<dbReference type="RefSeq" id="WP_301217280.1">
    <property type="nucleotide sequence ID" value="NZ_JAROCB010000002.1"/>
</dbReference>
<evidence type="ECO:0000256" key="4">
    <source>
        <dbReference type="ARBA" id="ARBA00022989"/>
    </source>
</evidence>
<protein>
    <submittedName>
        <fullName evidence="7">MFS transporter</fullName>
    </submittedName>
</protein>
<evidence type="ECO:0000256" key="1">
    <source>
        <dbReference type="ARBA" id="ARBA00004651"/>
    </source>
</evidence>
<evidence type="ECO:0000313" key="7">
    <source>
        <dbReference type="EMBL" id="MDN4596866.1"/>
    </source>
</evidence>
<comment type="subcellular location">
    <subcellularLocation>
        <location evidence="1">Cell membrane</location>
        <topology evidence="1">Multi-pass membrane protein</topology>
    </subcellularLocation>
</comment>
<feature type="transmembrane region" description="Helical" evidence="6">
    <location>
        <begin position="225"/>
        <end position="252"/>
    </location>
</feature>
<feature type="transmembrane region" description="Helical" evidence="6">
    <location>
        <begin position="287"/>
        <end position="305"/>
    </location>
</feature>
<dbReference type="Gene3D" id="1.20.1250.20">
    <property type="entry name" value="MFS general substrate transporter like domains"/>
    <property type="match status" value="1"/>
</dbReference>
<keyword evidence="5 6" id="KW-0472">Membrane</keyword>
<sequence length="409" mass="41892">MPFLAKSDSTKRQQLLRGPFVPFFIGRTVDLAGGAMTAIVVPLAVLGASHSITDAGIVATATLLPTLAFMLLGGVAADRLTRRSLLVTTCLVSAGMQVGMGALLLSGHYSLLWMALFGVVIGVSSAFSGPSLRGIVPELVGNADLQRANAALATTRSAVRVAGPMIGGILVASVGGGWALIVDAISSVVAAACFLLIPRGNRPSAPTAVWVSLKQGWRAFSGARWIWISSISFAIINALNVAPVQILGAAIVAPVMGAASWGALLSGRVLGTLLSSAALVRFQISRPLVTGRLMGSLIVLPLLGVGLIHEFWLLLAMFFAGGVGSGVLNVTYDSTLQAKVPTEAMSRVSSWDDLIAFAAIPAAQVAVGPIAALLGNERVAILSACGIALAVLVPLAASSIRSRDLAMAS</sequence>
<evidence type="ECO:0000256" key="2">
    <source>
        <dbReference type="ARBA" id="ARBA00022475"/>
    </source>
</evidence>
<feature type="transmembrane region" description="Helical" evidence="6">
    <location>
        <begin position="380"/>
        <end position="400"/>
    </location>
</feature>
<feature type="transmembrane region" description="Helical" evidence="6">
    <location>
        <begin position="178"/>
        <end position="197"/>
    </location>
</feature>
<evidence type="ECO:0000256" key="6">
    <source>
        <dbReference type="SAM" id="Phobius"/>
    </source>
</evidence>
<dbReference type="CDD" id="cd06173">
    <property type="entry name" value="MFS_MefA_like"/>
    <property type="match status" value="1"/>
</dbReference>
<evidence type="ECO:0000256" key="5">
    <source>
        <dbReference type="ARBA" id="ARBA00023136"/>
    </source>
</evidence>
<dbReference type="Proteomes" id="UP001174210">
    <property type="component" value="Unassembled WGS sequence"/>
</dbReference>
<keyword evidence="3 6" id="KW-0812">Transmembrane</keyword>
<dbReference type="EMBL" id="JAROCB010000002">
    <property type="protein sequence ID" value="MDN4596866.1"/>
    <property type="molecule type" value="Genomic_DNA"/>
</dbReference>
<proteinExistence type="predicted"/>
<reference evidence="7" key="1">
    <citation type="submission" date="2023-03" db="EMBL/GenBank/DDBJ databases">
        <title>MT1 and MT2 Draft Genomes of Novel Species.</title>
        <authorList>
            <person name="Venkateswaran K."/>
        </authorList>
    </citation>
    <scope>NUCLEOTIDE SEQUENCE</scope>
    <source>
        <strain evidence="7">F6_8S_P_1A</strain>
    </source>
</reference>
<evidence type="ECO:0000256" key="3">
    <source>
        <dbReference type="ARBA" id="ARBA00022692"/>
    </source>
</evidence>
<feature type="transmembrane region" description="Helical" evidence="6">
    <location>
        <begin position="353"/>
        <end position="374"/>
    </location>
</feature>
<gene>
    <name evidence="7" type="ORF">P5G59_06930</name>
</gene>
<dbReference type="InterPro" id="IPR011701">
    <property type="entry name" value="MFS"/>
</dbReference>
<evidence type="ECO:0000313" key="8">
    <source>
        <dbReference type="Proteomes" id="UP001174210"/>
    </source>
</evidence>
<dbReference type="Pfam" id="PF07690">
    <property type="entry name" value="MFS_1"/>
    <property type="match status" value="1"/>
</dbReference>
<dbReference type="PANTHER" id="PTHR23513:SF11">
    <property type="entry name" value="STAPHYLOFERRIN A TRANSPORTER"/>
    <property type="match status" value="1"/>
</dbReference>
<keyword evidence="4 6" id="KW-1133">Transmembrane helix</keyword>
<feature type="transmembrane region" description="Helical" evidence="6">
    <location>
        <begin position="57"/>
        <end position="77"/>
    </location>
</feature>
<feature type="transmembrane region" description="Helical" evidence="6">
    <location>
        <begin position="20"/>
        <end position="45"/>
    </location>
</feature>
<dbReference type="PANTHER" id="PTHR23513">
    <property type="entry name" value="INTEGRAL MEMBRANE EFFLUX PROTEIN-RELATED"/>
    <property type="match status" value="1"/>
</dbReference>